<dbReference type="InterPro" id="IPR019734">
    <property type="entry name" value="TPR_rpt"/>
</dbReference>
<reference evidence="8" key="3">
    <citation type="submission" date="2023-05" db="EMBL/GenBank/DDBJ databases">
        <authorList>
            <person name="Smith C.H."/>
        </authorList>
    </citation>
    <scope>NUCLEOTIDE SEQUENCE</scope>
    <source>
        <strain evidence="8">CHS0354</strain>
        <tissue evidence="8">Mantle</tissue>
    </source>
</reference>
<feature type="compositionally biased region" description="Low complexity" evidence="6">
    <location>
        <begin position="912"/>
        <end position="924"/>
    </location>
</feature>
<dbReference type="InterPro" id="IPR011990">
    <property type="entry name" value="TPR-like_helical_dom_sf"/>
</dbReference>
<feature type="coiled-coil region" evidence="5">
    <location>
        <begin position="1623"/>
        <end position="1759"/>
    </location>
</feature>
<dbReference type="InterPro" id="IPR056871">
    <property type="entry name" value="WH_TTC3"/>
</dbReference>
<dbReference type="InterPro" id="IPR043866">
    <property type="entry name" value="TTC3/DZIP3_dom"/>
</dbReference>
<dbReference type="Pfam" id="PF24812">
    <property type="entry name" value="WHD_TTC3"/>
    <property type="match status" value="1"/>
</dbReference>
<feature type="repeat" description="TPR" evidence="4">
    <location>
        <begin position="213"/>
        <end position="246"/>
    </location>
</feature>
<dbReference type="Pfam" id="PF24905">
    <property type="entry name" value="TTC3_9th"/>
    <property type="match status" value="1"/>
</dbReference>
<feature type="compositionally biased region" description="Basic and acidic residues" evidence="6">
    <location>
        <begin position="423"/>
        <end position="434"/>
    </location>
</feature>
<keyword evidence="2" id="KW-0862">Zinc</keyword>
<reference evidence="8" key="1">
    <citation type="journal article" date="2021" name="Genome Biol. Evol.">
        <title>A High-Quality Reference Genome for a Parasitic Bivalve with Doubly Uniparental Inheritance (Bivalvia: Unionida).</title>
        <authorList>
            <person name="Smith C.H."/>
        </authorList>
    </citation>
    <scope>NUCLEOTIDE SEQUENCE</scope>
    <source>
        <strain evidence="8">CHS0354</strain>
    </source>
</reference>
<evidence type="ECO:0000256" key="1">
    <source>
        <dbReference type="ARBA" id="ARBA00022771"/>
    </source>
</evidence>
<feature type="region of interest" description="Disordered" evidence="6">
    <location>
        <begin position="423"/>
        <end position="445"/>
    </location>
</feature>
<dbReference type="PROSITE" id="PS50089">
    <property type="entry name" value="ZF_RING_2"/>
    <property type="match status" value="1"/>
</dbReference>
<feature type="compositionally biased region" description="Low complexity" evidence="6">
    <location>
        <begin position="1292"/>
        <end position="1302"/>
    </location>
</feature>
<proteinExistence type="predicted"/>
<feature type="region of interest" description="Disordered" evidence="6">
    <location>
        <begin position="1238"/>
        <end position="1270"/>
    </location>
</feature>
<evidence type="ECO:0000259" key="7">
    <source>
        <dbReference type="PROSITE" id="PS50089"/>
    </source>
</evidence>
<keyword evidence="1 3" id="KW-0479">Metal-binding</keyword>
<sequence length="2173" mass="245879">MSDSDNDLPDLVESSDEEAIVPQKGYSDFAEAWLSKPDKFLKKQEHWMKVFILGPFLFAINKSSPRHWLDAVRKVGLMTNNERERDCYGGLDWREWELVDLMEDIIEVVFKKMRKKGILAKVLGIIDQVDAWVSAPSIEIEDAIAEGEKLQEILDIMTKVMKTTELKDKEKQAKFGVLYAMQFYTQCVVMLGKDGKDYLEEQKKLQKHHSSSPEEMKNDGNIFFKRGQFDKAIECYTKAVQNDRLNHFYFGNRCQAFIKYGLFRESLSDGRRSVVLKPDWPKGHYRYANACARLGRLELAIVLNARGLQLCKDVCKEDNNYKELENQGQKFAYEKEERSLNRTVLSIPKDLADVLNEIPSPKNDSSIWGVHEFEFSLKKSDLISSESDEETNKILNAEKRKLKKNSGKNKKNTVIEKKTDAEMATKLESSESSKTKSAPVQTDLELPSTVKTEVNIADSKQTLTLKTQDSELPSTVKTEVKTSNSKQTTTLKTQDSELPSTVKTEVKTSNIKQPHAVKTEMKIIDLESVSVLNTGITAAATRSPTIMKAEVEMAKEPENKSVLQVKDLQLKQELQMYMSQGSDALHKNLAKTAVALYSKALDLVSRHTLEQLGIDEVDLVTLKYAFGISAVSTGTQKLIMEGIDKFSDIIQVHPEVRFPMAYHGLAKGYVKLNRFSEALNPIKDGITITKNISINPVTWPGTTDFIEESNQDKLMTSLEDMLHLCRYPSKPDAFCRIHTDEDDDRLVIYFTDPDFKGFVRLICELRCYIEFHPNCWKNYKFKLNKTGDKDVLDTACPTPNCHGIIIKIHLFRPDSLCKEHISDKINSHKEKKLTHSKLMKTKAISEEKLRKKQEYKEERKQRRREFREEKENLIEAIEEKLVEDIKDKSESAESVAQASVVQASVAQASVPGQNNSSLNAQSQSHLPKTVLKKDEPVIQTYKVSNKSKKNKRKKKNKQVLNMEVNFSDRREESLLNENSLVSDEDRENSRSGQRTNYKDPFVVPHNLRDQIEDFEQSYTGEGNPFKPDEVTKNLFSYFEDLFREHGPLLLTDPRITQELDLFPLEAQDKIKQVGGLCKFLSQSLKFAVIDDVLSLMKDAVKAQEIAIKRRQEKVRDGSKGFIDGEMNAWKKVGKFNYEIDALKTSMDLPSLNSGVYSSVSNSSRSTRVTSLSVNSKNVTKLSSDGNLKEKANKTKAGYDSLDDFSFPVARSGFRMQNNSGIDSLDSIDDFPAVQSAQKKKRKKTMDDLDDFDLGSEVSSDGMHSDLEDINPGHLSAAKFESRSPFEQVRDGSFISRSSSRSSTSEKSDRSSEFGLKQPRSTPSSVSSYSFKTVLFGTTLDTELEQSILQQQYKINSTLQDAGMDKNVFAYPQYSTSSLNSDLSAEIRQATEAFQRKSDSELVAEIADSVVDKMFSGTSVSDQERRETYKRVIEDIWNDFNRSDLNTRAKIEKDKYSSRSRSDGWDVSGQYGKNMGEYAESLMKKHYRKTKKTTNFTFPNTPGYNINVSNSSTGSPVWSTNDDSSIRTSFSSSTFPVTSESTTSVTSSYNIFTGPSLGMKSPFLSSLPSTYPTISSIPSRIPGFPPTPLPMPTPRKTFVDKEIETESLQQQSVEIMTEPYEPYKMELIQTRENYNQALQACEDLKNENKMLKQELSKKQSEIDILQSNFDKERNVFEEEMQQLKQQLVSKKATEQELHNLLLEREKTINNISKQSNHQREKDLWDMKKYYEEAKKYEADAENEKQRAVTAETEVLKLRLQNYIQSQEKVLKEASFHQHHMSNYLKKQQEENNTVPVQLTSNMKHMKSVMEKCHENINQVEVEIEEQLRQVAAGVKLNDLPEIHLPPPPNLSEVMKVLPSAVSSNPTTPRIKLVQGQISRLSLPSPPGPSQFQGAVHFNSNVFPPTSVAIGTITSAESKSNSTPVINSKAVSSSEVSLPTVAMTNPLTSDPPRPLAPPQVVPGLVPPRPIGSVRLQFVPTVIRASSALNMGTPGVNTQPQKNNFERLIDKLQTVFPNYSRTEFTRLIQELRQNRGGSLSGMTVEEIIHKISEIIKSRSDRNFSTSISAVPYTSQSGNVSGQQPVPHRPLAPPPGLPASWAFQSGDKFTSLGEREYFEEEDPCVICHEELTSQAAITLECGHKFHDRCIRQWLHEQSTCPNCRVHALLPDEFPALS</sequence>
<dbReference type="InterPro" id="IPR013083">
    <property type="entry name" value="Znf_RING/FYVE/PHD"/>
</dbReference>
<feature type="region of interest" description="Disordered" evidence="6">
    <location>
        <begin position="912"/>
        <end position="1000"/>
    </location>
</feature>
<dbReference type="Proteomes" id="UP001195483">
    <property type="component" value="Unassembled WGS sequence"/>
</dbReference>
<reference evidence="8" key="2">
    <citation type="journal article" date="2021" name="Genome Biol. Evol.">
        <title>Developing a high-quality reference genome for a parasitic bivalve with doubly uniparental inheritance (Bivalvia: Unionida).</title>
        <authorList>
            <person name="Smith C.H."/>
        </authorList>
    </citation>
    <scope>NUCLEOTIDE SEQUENCE</scope>
    <source>
        <strain evidence="8">CHS0354</strain>
        <tissue evidence="8">Mantle</tissue>
    </source>
</reference>
<evidence type="ECO:0000256" key="6">
    <source>
        <dbReference type="SAM" id="MobiDB-lite"/>
    </source>
</evidence>
<keyword evidence="5" id="KW-0175">Coiled coil</keyword>
<dbReference type="SUPFAM" id="SSF48452">
    <property type="entry name" value="TPR-like"/>
    <property type="match status" value="1"/>
</dbReference>
<evidence type="ECO:0000313" key="8">
    <source>
        <dbReference type="EMBL" id="KAK3585081.1"/>
    </source>
</evidence>
<protein>
    <recommendedName>
        <fullName evidence="7">RING-type domain-containing protein</fullName>
    </recommendedName>
</protein>
<evidence type="ECO:0000256" key="5">
    <source>
        <dbReference type="SAM" id="Coils"/>
    </source>
</evidence>
<dbReference type="CDD" id="cd16481">
    <property type="entry name" value="RING-H2_TTC3"/>
    <property type="match status" value="1"/>
</dbReference>
<evidence type="ECO:0000256" key="4">
    <source>
        <dbReference type="PROSITE-ProRule" id="PRU00339"/>
    </source>
</evidence>
<dbReference type="SMART" id="SM00184">
    <property type="entry name" value="RING"/>
    <property type="match status" value="1"/>
</dbReference>
<comment type="caution">
    <text evidence="8">The sequence shown here is derived from an EMBL/GenBank/DDBJ whole genome shotgun (WGS) entry which is preliminary data.</text>
</comment>
<dbReference type="PANTHER" id="PTHR17550:SF4">
    <property type="entry name" value="E3 UBIQUITIN-PROTEIN LIGASE TTC3"/>
    <property type="match status" value="1"/>
</dbReference>
<dbReference type="Gene3D" id="1.25.40.10">
    <property type="entry name" value="Tetratricopeptide repeat domain"/>
    <property type="match status" value="1"/>
</dbReference>
<dbReference type="PANTHER" id="PTHR17550">
    <property type="entry name" value="E3 UBIQUITIN-PROTEIN LIGASE TTC3"/>
    <property type="match status" value="1"/>
</dbReference>
<evidence type="ECO:0000256" key="2">
    <source>
        <dbReference type="ARBA" id="ARBA00022833"/>
    </source>
</evidence>
<feature type="region of interest" description="Disordered" evidence="6">
    <location>
        <begin position="1289"/>
        <end position="1326"/>
    </location>
</feature>
<dbReference type="SMART" id="SM00028">
    <property type="entry name" value="TPR"/>
    <property type="match status" value="4"/>
</dbReference>
<dbReference type="Gene3D" id="3.30.40.10">
    <property type="entry name" value="Zinc/RING finger domain, C3HC4 (zinc finger)"/>
    <property type="match status" value="1"/>
</dbReference>
<dbReference type="GO" id="GO:0005737">
    <property type="term" value="C:cytoplasm"/>
    <property type="evidence" value="ECO:0007669"/>
    <property type="project" value="UniProtKB-ARBA"/>
</dbReference>
<dbReference type="PROSITE" id="PS50005">
    <property type="entry name" value="TPR"/>
    <property type="match status" value="1"/>
</dbReference>
<name>A0AAE0S482_9BIVA</name>
<evidence type="ECO:0000256" key="3">
    <source>
        <dbReference type="PROSITE-ProRule" id="PRU00175"/>
    </source>
</evidence>
<feature type="coiled-coil region" evidence="5">
    <location>
        <begin position="845"/>
        <end position="887"/>
    </location>
</feature>
<gene>
    <name evidence="8" type="ORF">CHS0354_004270</name>
</gene>
<dbReference type="Pfam" id="PF00515">
    <property type="entry name" value="TPR_1"/>
    <property type="match status" value="1"/>
</dbReference>
<dbReference type="EMBL" id="JAEAOA010000324">
    <property type="protein sequence ID" value="KAK3585081.1"/>
    <property type="molecule type" value="Genomic_DNA"/>
</dbReference>
<keyword evidence="4" id="KW-0802">TPR repeat</keyword>
<dbReference type="Pfam" id="PF19179">
    <property type="entry name" value="TTC3_DZIP3_dom"/>
    <property type="match status" value="1"/>
</dbReference>
<feature type="region of interest" description="Disordered" evidence="6">
    <location>
        <begin position="2071"/>
        <end position="2092"/>
    </location>
</feature>
<keyword evidence="1 3" id="KW-0863">Zinc-finger</keyword>
<feature type="region of interest" description="Disordered" evidence="6">
    <location>
        <begin position="468"/>
        <end position="498"/>
    </location>
</feature>
<feature type="compositionally biased region" description="Basic residues" evidence="6">
    <location>
        <begin position="945"/>
        <end position="957"/>
    </location>
</feature>
<accession>A0AAE0S482</accession>
<feature type="compositionally biased region" description="Pro residues" evidence="6">
    <location>
        <begin position="2083"/>
        <end position="2092"/>
    </location>
</feature>
<organism evidence="8 9">
    <name type="scientific">Potamilus streckersoni</name>
    <dbReference type="NCBI Taxonomy" id="2493646"/>
    <lineage>
        <taxon>Eukaryota</taxon>
        <taxon>Metazoa</taxon>
        <taxon>Spiralia</taxon>
        <taxon>Lophotrochozoa</taxon>
        <taxon>Mollusca</taxon>
        <taxon>Bivalvia</taxon>
        <taxon>Autobranchia</taxon>
        <taxon>Heteroconchia</taxon>
        <taxon>Palaeoheterodonta</taxon>
        <taxon>Unionida</taxon>
        <taxon>Unionoidea</taxon>
        <taxon>Unionidae</taxon>
        <taxon>Ambleminae</taxon>
        <taxon>Lampsilini</taxon>
        <taxon>Potamilus</taxon>
    </lineage>
</organism>
<keyword evidence="9" id="KW-1185">Reference proteome</keyword>
<dbReference type="Pfam" id="PF13639">
    <property type="entry name" value="zf-RING_2"/>
    <property type="match status" value="1"/>
</dbReference>
<dbReference type="InterPro" id="IPR056870">
    <property type="entry name" value="TTC3/DZIP3/RBM44-like_helical"/>
</dbReference>
<dbReference type="SUPFAM" id="SSF57850">
    <property type="entry name" value="RING/U-box"/>
    <property type="match status" value="1"/>
</dbReference>
<dbReference type="InterPro" id="IPR001841">
    <property type="entry name" value="Znf_RING"/>
</dbReference>
<feature type="domain" description="RING-type" evidence="7">
    <location>
        <begin position="2120"/>
        <end position="2160"/>
    </location>
</feature>
<evidence type="ECO:0000313" key="9">
    <source>
        <dbReference type="Proteomes" id="UP001195483"/>
    </source>
</evidence>
<feature type="compositionally biased region" description="Polar residues" evidence="6">
    <location>
        <begin position="2071"/>
        <end position="2080"/>
    </location>
</feature>
<dbReference type="GO" id="GO:0008270">
    <property type="term" value="F:zinc ion binding"/>
    <property type="evidence" value="ECO:0007669"/>
    <property type="project" value="UniProtKB-KW"/>
</dbReference>